<dbReference type="GO" id="GO:0003677">
    <property type="term" value="F:DNA binding"/>
    <property type="evidence" value="ECO:0007669"/>
    <property type="project" value="UniProtKB-KW"/>
</dbReference>
<organism evidence="6 7">
    <name type="scientific">Streptomyces colonosanans</name>
    <dbReference type="NCBI Taxonomy" id="1428652"/>
    <lineage>
        <taxon>Bacteria</taxon>
        <taxon>Bacillati</taxon>
        <taxon>Actinomycetota</taxon>
        <taxon>Actinomycetes</taxon>
        <taxon>Kitasatosporales</taxon>
        <taxon>Streptomycetaceae</taxon>
        <taxon>Streptomyces</taxon>
    </lineage>
</organism>
<evidence type="ECO:0000256" key="4">
    <source>
        <dbReference type="SAM" id="MobiDB-lite"/>
    </source>
</evidence>
<evidence type="ECO:0000313" key="7">
    <source>
        <dbReference type="Proteomes" id="UP000179935"/>
    </source>
</evidence>
<sequence>MDTRNALNRSTATAIRVALGMLKRRTREAVADGQLTTPELSALAQIDRSAPSTVADLARLQQITPQAMGSTVASLEKHGLVTRSPDPNDRRRSLLTVSGAGSDVLHSSRDAKSDRMAVALGESFTGDEVATLAAAAPLLERLAQHL</sequence>
<dbReference type="RefSeq" id="WP_071365298.1">
    <property type="nucleotide sequence ID" value="NZ_MLYP01000016.1"/>
</dbReference>
<keyword evidence="3" id="KW-0804">Transcription</keyword>
<dbReference type="PROSITE" id="PS01117">
    <property type="entry name" value="HTH_MARR_1"/>
    <property type="match status" value="1"/>
</dbReference>
<evidence type="ECO:0000256" key="2">
    <source>
        <dbReference type="ARBA" id="ARBA00023125"/>
    </source>
</evidence>
<gene>
    <name evidence="6" type="ORF">BIV24_07025</name>
</gene>
<comment type="caution">
    <text evidence="6">The sequence shown here is derived from an EMBL/GenBank/DDBJ whole genome shotgun (WGS) entry which is preliminary data.</text>
</comment>
<keyword evidence="2" id="KW-0238">DNA-binding</keyword>
<dbReference type="GO" id="GO:0003700">
    <property type="term" value="F:DNA-binding transcription factor activity"/>
    <property type="evidence" value="ECO:0007669"/>
    <property type="project" value="InterPro"/>
</dbReference>
<accession>A0A1S2PVI4</accession>
<dbReference type="InterPro" id="IPR052526">
    <property type="entry name" value="HTH-type_Bedaq_tolerance"/>
</dbReference>
<dbReference type="SUPFAM" id="SSF46785">
    <property type="entry name" value="Winged helix' DNA-binding domain"/>
    <property type="match status" value="1"/>
</dbReference>
<dbReference type="InterPro" id="IPR036390">
    <property type="entry name" value="WH_DNA-bd_sf"/>
</dbReference>
<name>A0A1S2PVI4_9ACTN</name>
<dbReference type="PANTHER" id="PTHR39515:SF2">
    <property type="entry name" value="HTH-TYPE TRANSCRIPTIONAL REGULATOR RV0880"/>
    <property type="match status" value="1"/>
</dbReference>
<evidence type="ECO:0000313" key="6">
    <source>
        <dbReference type="EMBL" id="OIJ97405.1"/>
    </source>
</evidence>
<dbReference type="PANTHER" id="PTHR39515">
    <property type="entry name" value="CONSERVED PROTEIN"/>
    <property type="match status" value="1"/>
</dbReference>
<dbReference type="OrthoDB" id="5148120at2"/>
<keyword evidence="1" id="KW-0805">Transcription regulation</keyword>
<dbReference type="Proteomes" id="UP000179935">
    <property type="component" value="Unassembled WGS sequence"/>
</dbReference>
<dbReference type="InterPro" id="IPR023187">
    <property type="entry name" value="Tscrpt_reg_MarR-type_CS"/>
</dbReference>
<dbReference type="AlphaFoldDB" id="A0A1S2PVI4"/>
<dbReference type="Gene3D" id="1.10.10.10">
    <property type="entry name" value="Winged helix-like DNA-binding domain superfamily/Winged helix DNA-binding domain"/>
    <property type="match status" value="1"/>
</dbReference>
<reference evidence="6 7" key="1">
    <citation type="submission" date="2016-10" db="EMBL/GenBank/DDBJ databases">
        <title>Genome sequence of Streptomyces sp. MUSC 93.</title>
        <authorList>
            <person name="Lee L.-H."/>
            <person name="Ser H.-L."/>
            <person name="Law J.W.-F."/>
        </authorList>
    </citation>
    <scope>NUCLEOTIDE SEQUENCE [LARGE SCALE GENOMIC DNA]</scope>
    <source>
        <strain evidence="6 7">MUSC 93</strain>
    </source>
</reference>
<proteinExistence type="predicted"/>
<dbReference type="Gene3D" id="1.10.287.100">
    <property type="match status" value="1"/>
</dbReference>
<dbReference type="PROSITE" id="PS50995">
    <property type="entry name" value="HTH_MARR_2"/>
    <property type="match status" value="1"/>
</dbReference>
<feature type="domain" description="HTH marR-type" evidence="5">
    <location>
        <begin position="4"/>
        <end position="144"/>
    </location>
</feature>
<evidence type="ECO:0000256" key="3">
    <source>
        <dbReference type="ARBA" id="ARBA00023163"/>
    </source>
</evidence>
<dbReference type="InterPro" id="IPR000835">
    <property type="entry name" value="HTH_MarR-typ"/>
</dbReference>
<dbReference type="EMBL" id="MLYP01000016">
    <property type="protein sequence ID" value="OIJ97405.1"/>
    <property type="molecule type" value="Genomic_DNA"/>
</dbReference>
<dbReference type="InterPro" id="IPR036388">
    <property type="entry name" value="WH-like_DNA-bd_sf"/>
</dbReference>
<dbReference type="SMART" id="SM00347">
    <property type="entry name" value="HTH_MARR"/>
    <property type="match status" value="1"/>
</dbReference>
<evidence type="ECO:0000259" key="5">
    <source>
        <dbReference type="PROSITE" id="PS50995"/>
    </source>
</evidence>
<protein>
    <recommendedName>
        <fullName evidence="5">HTH marR-type domain-containing protein</fullName>
    </recommendedName>
</protein>
<dbReference type="Pfam" id="PF12802">
    <property type="entry name" value="MarR_2"/>
    <property type="match status" value="1"/>
</dbReference>
<dbReference type="STRING" id="1428652.BIV24_07025"/>
<evidence type="ECO:0000256" key="1">
    <source>
        <dbReference type="ARBA" id="ARBA00023015"/>
    </source>
</evidence>
<keyword evidence="7" id="KW-1185">Reference proteome</keyword>
<feature type="region of interest" description="Disordered" evidence="4">
    <location>
        <begin position="79"/>
        <end position="99"/>
    </location>
</feature>